<gene>
    <name evidence="3" type="ORF">GOODEAATRI_020181</name>
</gene>
<proteinExistence type="predicted"/>
<dbReference type="Gene3D" id="3.40.850.10">
    <property type="entry name" value="Kinesin motor domain"/>
    <property type="match status" value="1"/>
</dbReference>
<evidence type="ECO:0000256" key="1">
    <source>
        <dbReference type="ARBA" id="ARBA00022741"/>
    </source>
</evidence>
<protein>
    <submittedName>
        <fullName evidence="3">Uncharacterized protein</fullName>
    </submittedName>
</protein>
<dbReference type="InterPro" id="IPR027417">
    <property type="entry name" value="P-loop_NTPase"/>
</dbReference>
<dbReference type="EMBL" id="JAHRIO010091821">
    <property type="protein sequence ID" value="MEQ2188954.1"/>
    <property type="molecule type" value="Genomic_DNA"/>
</dbReference>
<evidence type="ECO:0000256" key="2">
    <source>
        <dbReference type="ARBA" id="ARBA00022840"/>
    </source>
</evidence>
<evidence type="ECO:0000313" key="3">
    <source>
        <dbReference type="EMBL" id="MEQ2188954.1"/>
    </source>
</evidence>
<accession>A0ABV0PZQ2</accession>
<keyword evidence="4" id="KW-1185">Reference proteome</keyword>
<keyword evidence="2" id="KW-0067">ATP-binding</keyword>
<evidence type="ECO:0000313" key="4">
    <source>
        <dbReference type="Proteomes" id="UP001476798"/>
    </source>
</evidence>
<comment type="caution">
    <text evidence="3">The sequence shown here is derived from an EMBL/GenBank/DDBJ whole genome shotgun (WGS) entry which is preliminary data.</text>
</comment>
<sequence length="83" mass="9618">GSRGHYRYHWQSHNVKHSGVDDMVLLSKISEDGIVDNLKKRYMDDYIFVSFACTGCSYPCEKWSSHLIPTFPRIAECLLTVTY</sequence>
<dbReference type="SUPFAM" id="SSF52540">
    <property type="entry name" value="P-loop containing nucleoside triphosphate hydrolases"/>
    <property type="match status" value="1"/>
</dbReference>
<organism evidence="3 4">
    <name type="scientific">Goodea atripinnis</name>
    <dbReference type="NCBI Taxonomy" id="208336"/>
    <lineage>
        <taxon>Eukaryota</taxon>
        <taxon>Metazoa</taxon>
        <taxon>Chordata</taxon>
        <taxon>Craniata</taxon>
        <taxon>Vertebrata</taxon>
        <taxon>Euteleostomi</taxon>
        <taxon>Actinopterygii</taxon>
        <taxon>Neopterygii</taxon>
        <taxon>Teleostei</taxon>
        <taxon>Neoteleostei</taxon>
        <taxon>Acanthomorphata</taxon>
        <taxon>Ovalentaria</taxon>
        <taxon>Atherinomorphae</taxon>
        <taxon>Cyprinodontiformes</taxon>
        <taxon>Goodeidae</taxon>
        <taxon>Goodea</taxon>
    </lineage>
</organism>
<keyword evidence="1" id="KW-0547">Nucleotide-binding</keyword>
<name>A0ABV0PZQ2_9TELE</name>
<feature type="non-terminal residue" evidence="3">
    <location>
        <position position="1"/>
    </location>
</feature>
<reference evidence="3 4" key="1">
    <citation type="submission" date="2021-06" db="EMBL/GenBank/DDBJ databases">
        <authorList>
            <person name="Palmer J.M."/>
        </authorList>
    </citation>
    <scope>NUCLEOTIDE SEQUENCE [LARGE SCALE GENOMIC DNA]</scope>
    <source>
        <strain evidence="3 4">GA_2019</strain>
        <tissue evidence="3">Muscle</tissue>
    </source>
</reference>
<dbReference type="Proteomes" id="UP001476798">
    <property type="component" value="Unassembled WGS sequence"/>
</dbReference>
<dbReference type="InterPro" id="IPR036961">
    <property type="entry name" value="Kinesin_motor_dom_sf"/>
</dbReference>